<dbReference type="InterPro" id="IPR039542">
    <property type="entry name" value="Erv_N"/>
</dbReference>
<organism evidence="9 10">
    <name type="scientific">Coemansia spiralis</name>
    <dbReference type="NCBI Taxonomy" id="417178"/>
    <lineage>
        <taxon>Eukaryota</taxon>
        <taxon>Fungi</taxon>
        <taxon>Fungi incertae sedis</taxon>
        <taxon>Zoopagomycota</taxon>
        <taxon>Kickxellomycotina</taxon>
        <taxon>Kickxellomycetes</taxon>
        <taxon>Kickxellales</taxon>
        <taxon>Kickxellaceae</taxon>
        <taxon>Coemansia</taxon>
    </lineage>
</organism>
<accession>A0A9W8GBX4</accession>
<dbReference type="PANTHER" id="PTHR10984">
    <property type="entry name" value="ENDOPLASMIC RETICULUM-GOLGI INTERMEDIATE COMPARTMENT PROTEIN"/>
    <property type="match status" value="1"/>
</dbReference>
<evidence type="ECO:0000256" key="3">
    <source>
        <dbReference type="ARBA" id="ARBA00022692"/>
    </source>
</evidence>
<dbReference type="AlphaFoldDB" id="A0A9W8GBX4"/>
<keyword evidence="5 6" id="KW-0472">Membrane</keyword>
<dbReference type="GO" id="GO:0006888">
    <property type="term" value="P:endoplasmic reticulum to Golgi vesicle-mediated transport"/>
    <property type="evidence" value="ECO:0007669"/>
    <property type="project" value="TreeGrafter"/>
</dbReference>
<dbReference type="InterPro" id="IPR036065">
    <property type="entry name" value="BolA-like_sf"/>
</dbReference>
<reference evidence="9" key="1">
    <citation type="submission" date="2022-07" db="EMBL/GenBank/DDBJ databases">
        <title>Phylogenomic reconstructions and comparative analyses of Kickxellomycotina fungi.</title>
        <authorList>
            <person name="Reynolds N.K."/>
            <person name="Stajich J.E."/>
            <person name="Barry K."/>
            <person name="Grigoriev I.V."/>
            <person name="Crous P."/>
            <person name="Smith M.E."/>
        </authorList>
    </citation>
    <scope>NUCLEOTIDE SEQUENCE</scope>
    <source>
        <strain evidence="9">NRRL 3115</strain>
    </source>
</reference>
<evidence type="ECO:0000256" key="1">
    <source>
        <dbReference type="ARBA" id="ARBA00004141"/>
    </source>
</evidence>
<dbReference type="GO" id="GO:0005783">
    <property type="term" value="C:endoplasmic reticulum"/>
    <property type="evidence" value="ECO:0007669"/>
    <property type="project" value="TreeGrafter"/>
</dbReference>
<dbReference type="Pfam" id="PF13850">
    <property type="entry name" value="ERGIC_N"/>
    <property type="match status" value="1"/>
</dbReference>
<keyword evidence="3 6" id="KW-0812">Transmembrane</keyword>
<sequence length="450" mass="49735">MFARQILGPTRLGAILAHRASGNMRQARRTVADQSTKGSAGEQHIYNRLYSELEPTRLSVTDSSGGCGSMYVVEIEAERFRSLTRVKQTKLVTSLLKDEIQNMHGIRWISQFDAFPKVDGVYRKRTLSGGLLSVAVAAVMVYMLWCEAVEYLTYRQTHQFIIDATVQRDVQINVDMTVAMPCALLRVDVLDVSGDSKAVRSSLRTLTITRSQGFKHHSLERSINHVGDRHVHDIIREAERRAPRKDLGGEALELGHMADLACHIDGSVLVSKVAGLFHVTAHGHGHGGAYVPQRMLNFTHRIDELSFGPLYPSLVNPLDNTLHVVRDSNAAISYFVSVISTTYISPASHRLSTNQYAVNEFRKSYGPHSQDGSGVPGIFLEYSFEPIAVEVREHRISFPVFLIRLCAATTGLFVTAGVVHLVFSRIAAMVRSPHRSGVPAGIIDVQAPKG</sequence>
<name>A0A9W8GBX4_9FUNG</name>
<comment type="similarity">
    <text evidence="2">Belongs to the ERGIC family.</text>
</comment>
<comment type="caution">
    <text evidence="9">The sequence shown here is derived from an EMBL/GenBank/DDBJ whole genome shotgun (WGS) entry which is preliminary data.</text>
</comment>
<dbReference type="Proteomes" id="UP001151518">
    <property type="component" value="Unassembled WGS sequence"/>
</dbReference>
<feature type="transmembrane region" description="Helical" evidence="6">
    <location>
        <begin position="401"/>
        <end position="423"/>
    </location>
</feature>
<dbReference type="GO" id="GO:0030134">
    <property type="term" value="C:COPII-coated ER to Golgi transport vesicle"/>
    <property type="evidence" value="ECO:0007669"/>
    <property type="project" value="TreeGrafter"/>
</dbReference>
<evidence type="ECO:0000313" key="9">
    <source>
        <dbReference type="EMBL" id="KAJ2679063.1"/>
    </source>
</evidence>
<keyword evidence="4 6" id="KW-1133">Transmembrane helix</keyword>
<dbReference type="GO" id="GO:0016020">
    <property type="term" value="C:membrane"/>
    <property type="evidence" value="ECO:0007669"/>
    <property type="project" value="UniProtKB-SubCell"/>
</dbReference>
<dbReference type="OrthoDB" id="5541786at2759"/>
<dbReference type="InterPro" id="IPR045888">
    <property type="entry name" value="Erv"/>
</dbReference>
<dbReference type="EMBL" id="JANBTW010000015">
    <property type="protein sequence ID" value="KAJ2679063.1"/>
    <property type="molecule type" value="Genomic_DNA"/>
</dbReference>
<gene>
    <name evidence="9" type="ORF">GGI25_001835</name>
</gene>
<evidence type="ECO:0000313" key="10">
    <source>
        <dbReference type="Proteomes" id="UP001151518"/>
    </source>
</evidence>
<evidence type="ECO:0000256" key="4">
    <source>
        <dbReference type="ARBA" id="ARBA00022989"/>
    </source>
</evidence>
<dbReference type="Pfam" id="PF07970">
    <property type="entry name" value="COPIIcoated_ERV"/>
    <property type="match status" value="1"/>
</dbReference>
<dbReference type="InterPro" id="IPR012936">
    <property type="entry name" value="Erv_C"/>
</dbReference>
<evidence type="ECO:0000259" key="7">
    <source>
        <dbReference type="Pfam" id="PF07970"/>
    </source>
</evidence>
<dbReference type="Gene3D" id="3.30.300.90">
    <property type="entry name" value="BolA-like"/>
    <property type="match status" value="1"/>
</dbReference>
<dbReference type="GO" id="GO:0006890">
    <property type="term" value="P:retrograde vesicle-mediated transport, Golgi to endoplasmic reticulum"/>
    <property type="evidence" value="ECO:0007669"/>
    <property type="project" value="TreeGrafter"/>
</dbReference>
<feature type="domain" description="Endoplasmic reticulum vesicle transporter C-terminal" evidence="7">
    <location>
        <begin position="261"/>
        <end position="419"/>
    </location>
</feature>
<protein>
    <submittedName>
        <fullName evidence="9">Uncharacterized protein</fullName>
    </submittedName>
</protein>
<evidence type="ECO:0000256" key="2">
    <source>
        <dbReference type="ARBA" id="ARBA00005648"/>
    </source>
</evidence>
<dbReference type="PANTHER" id="PTHR10984:SF25">
    <property type="entry name" value="ENDOPLASMIC RETICULUM-GOLGI INTERMEDIATE COMPARTMENT PROTEIN 3"/>
    <property type="match status" value="1"/>
</dbReference>
<evidence type="ECO:0000256" key="5">
    <source>
        <dbReference type="ARBA" id="ARBA00023136"/>
    </source>
</evidence>
<proteinExistence type="inferred from homology"/>
<comment type="subcellular location">
    <subcellularLocation>
        <location evidence="1">Membrane</location>
        <topology evidence="1">Multi-pass membrane protein</topology>
    </subcellularLocation>
</comment>
<evidence type="ECO:0000256" key="6">
    <source>
        <dbReference type="SAM" id="Phobius"/>
    </source>
</evidence>
<dbReference type="SUPFAM" id="SSF82657">
    <property type="entry name" value="BolA-like"/>
    <property type="match status" value="1"/>
</dbReference>
<feature type="domain" description="Endoplasmic reticulum vesicle transporter N-terminal" evidence="8">
    <location>
        <begin position="110"/>
        <end position="197"/>
    </location>
</feature>
<evidence type="ECO:0000259" key="8">
    <source>
        <dbReference type="Pfam" id="PF13850"/>
    </source>
</evidence>